<gene>
    <name evidence="1" type="ORF">OWV82_013447</name>
</gene>
<protein>
    <submittedName>
        <fullName evidence="1">Glycosyltransferase</fullName>
    </submittedName>
</protein>
<dbReference type="Proteomes" id="UP001164539">
    <property type="component" value="Chromosome 7"/>
</dbReference>
<name>A0ACC1XV55_MELAZ</name>
<proteinExistence type="predicted"/>
<dbReference type="EMBL" id="CM051400">
    <property type="protein sequence ID" value="KAJ4715051.1"/>
    <property type="molecule type" value="Genomic_DNA"/>
</dbReference>
<accession>A0ACC1XV55</accession>
<reference evidence="1 2" key="1">
    <citation type="journal article" date="2023" name="Science">
        <title>Complex scaffold remodeling in plant triterpene biosynthesis.</title>
        <authorList>
            <person name="De La Pena R."/>
            <person name="Hodgson H."/>
            <person name="Liu J.C."/>
            <person name="Stephenson M.J."/>
            <person name="Martin A.C."/>
            <person name="Owen C."/>
            <person name="Harkess A."/>
            <person name="Leebens-Mack J."/>
            <person name="Jimenez L.E."/>
            <person name="Osbourn A."/>
            <person name="Sattely E.S."/>
        </authorList>
    </citation>
    <scope>NUCLEOTIDE SEQUENCE [LARGE SCALE GENOMIC DNA]</scope>
    <source>
        <strain evidence="2">cv. JPN11</strain>
        <tissue evidence="1">Leaf</tissue>
    </source>
</reference>
<sequence length="483" mass="53235">MKITKPHVALLASPGMGHLIPVLELGERFVTQHNVQVTVFVVGTDASSVQSQLSNFPYPNLFNIVSLPVDISSLIDADASIEIKIIVMMQECLPSLRSAISAMKFRPTALVVDLFGTEAMAIADEFEIMKYVFIASNAWLLAVTLYAPAINRKLLIDEHLNQKKPLKVPGCTSVRFEDTLDPFLLPDDPMYDGFASVGMKMSMADGILVNTWEDLESKTLASLRDANMLGSLSKAPVYPIGPLVRPTASQTQESKVLNWLDNQPDESVIYVSFGSGGTLSAKQMIELAWGLEMSKQRFIWVGRPPMENDASEFYLSLTGNNCASNFDYLPDGFLTRTKNVGIVVPMWAPQTDILSHRSVGGFLSHCGWNSILESIVNGVPIIAWPLFAEQKMNATMLTEEIGMAVRSKQLPTESIIDREEIESMVRRIMVDKEGEEIRTRVKNLQNSSKKTCSKDGSSYISLSRVAKGCEISLLGQLAMDQGA</sequence>
<evidence type="ECO:0000313" key="1">
    <source>
        <dbReference type="EMBL" id="KAJ4715051.1"/>
    </source>
</evidence>
<comment type="caution">
    <text evidence="1">The sequence shown here is derived from an EMBL/GenBank/DDBJ whole genome shotgun (WGS) entry which is preliminary data.</text>
</comment>
<keyword evidence="2" id="KW-1185">Reference proteome</keyword>
<evidence type="ECO:0000313" key="2">
    <source>
        <dbReference type="Proteomes" id="UP001164539"/>
    </source>
</evidence>
<organism evidence="1 2">
    <name type="scientific">Melia azedarach</name>
    <name type="common">Chinaberry tree</name>
    <dbReference type="NCBI Taxonomy" id="155640"/>
    <lineage>
        <taxon>Eukaryota</taxon>
        <taxon>Viridiplantae</taxon>
        <taxon>Streptophyta</taxon>
        <taxon>Embryophyta</taxon>
        <taxon>Tracheophyta</taxon>
        <taxon>Spermatophyta</taxon>
        <taxon>Magnoliopsida</taxon>
        <taxon>eudicotyledons</taxon>
        <taxon>Gunneridae</taxon>
        <taxon>Pentapetalae</taxon>
        <taxon>rosids</taxon>
        <taxon>malvids</taxon>
        <taxon>Sapindales</taxon>
        <taxon>Meliaceae</taxon>
        <taxon>Melia</taxon>
    </lineage>
</organism>